<dbReference type="Proteomes" id="UP000009046">
    <property type="component" value="Unassembled WGS sequence"/>
</dbReference>
<organism>
    <name type="scientific">Pediculus humanus subsp. corporis</name>
    <name type="common">Body louse</name>
    <dbReference type="NCBI Taxonomy" id="121224"/>
    <lineage>
        <taxon>Eukaryota</taxon>
        <taxon>Metazoa</taxon>
        <taxon>Ecdysozoa</taxon>
        <taxon>Arthropoda</taxon>
        <taxon>Hexapoda</taxon>
        <taxon>Insecta</taxon>
        <taxon>Pterygota</taxon>
        <taxon>Neoptera</taxon>
        <taxon>Paraneoptera</taxon>
        <taxon>Psocodea</taxon>
        <taxon>Troctomorpha</taxon>
        <taxon>Phthiraptera</taxon>
        <taxon>Anoplura</taxon>
        <taxon>Pediculidae</taxon>
        <taxon>Pediculus</taxon>
    </lineage>
</organism>
<dbReference type="KEGG" id="phu:Phum_PHUM359100"/>
<accession>E0VPF5</accession>
<sequence>MELYLLSLSVVFFLELSLNFLLLFFLTGGNICIKQETRPYISHVPYGPYGPPHQYNYGCFTTTPQPTCFTRYSPNRDKTTTTTFDETVSRSAFFNISQSCFRTPPPSLCETQSNIAHHVTVKKEPLDQGYEHMQDIPIVQQHNVFVM</sequence>
<protein>
    <submittedName>
        <fullName evidence="2 3">Uncharacterized protein</fullName>
    </submittedName>
</protein>
<reference evidence="3" key="3">
    <citation type="submission" date="2020-05" db="UniProtKB">
        <authorList>
            <consortium name="EnsemblMetazoa"/>
        </authorList>
    </citation>
    <scope>IDENTIFICATION</scope>
    <source>
        <strain evidence="3">USDA</strain>
    </source>
</reference>
<dbReference type="HOGENOM" id="CLU_1770296_0_0_1"/>
<dbReference type="EMBL" id="DS235366">
    <property type="protein sequence ID" value="EEB15261.1"/>
    <property type="molecule type" value="Genomic_DNA"/>
</dbReference>
<dbReference type="VEuPathDB" id="VectorBase:PHUM359100"/>
<gene>
    <name evidence="3" type="primary">8232101</name>
    <name evidence="2" type="ORF">Phum_PHUM359100</name>
</gene>
<dbReference type="CTD" id="8232101"/>
<evidence type="ECO:0000313" key="4">
    <source>
        <dbReference type="Proteomes" id="UP000009046"/>
    </source>
</evidence>
<evidence type="ECO:0000313" key="3">
    <source>
        <dbReference type="EnsemblMetazoa" id="PHUM359100-PA"/>
    </source>
</evidence>
<keyword evidence="1" id="KW-0812">Transmembrane</keyword>
<dbReference type="GeneID" id="8232101"/>
<name>E0VPF5_PEDHC</name>
<dbReference type="InParanoid" id="E0VPF5"/>
<feature type="transmembrane region" description="Helical" evidence="1">
    <location>
        <begin position="6"/>
        <end position="26"/>
    </location>
</feature>
<proteinExistence type="predicted"/>
<keyword evidence="1" id="KW-1133">Transmembrane helix</keyword>
<reference evidence="2" key="2">
    <citation type="submission" date="2007-04" db="EMBL/GenBank/DDBJ databases">
        <title>The genome of the human body louse.</title>
        <authorList>
            <consortium name="The Human Body Louse Genome Consortium"/>
            <person name="Kirkness E."/>
            <person name="Walenz B."/>
            <person name="Hass B."/>
            <person name="Bruggner R."/>
            <person name="Strausberg R."/>
        </authorList>
    </citation>
    <scope>NUCLEOTIDE SEQUENCE</scope>
    <source>
        <strain evidence="2">USDA</strain>
    </source>
</reference>
<evidence type="ECO:0000256" key="1">
    <source>
        <dbReference type="SAM" id="Phobius"/>
    </source>
</evidence>
<keyword evidence="1" id="KW-0472">Membrane</keyword>
<keyword evidence="4" id="KW-1185">Reference proteome</keyword>
<dbReference type="EMBL" id="AAZO01004173">
    <property type="status" value="NOT_ANNOTATED_CDS"/>
    <property type="molecule type" value="Genomic_DNA"/>
</dbReference>
<dbReference type="EnsemblMetazoa" id="PHUM359100-RA">
    <property type="protein sequence ID" value="PHUM359100-PA"/>
    <property type="gene ID" value="PHUM359100"/>
</dbReference>
<dbReference type="AlphaFoldDB" id="E0VPF5"/>
<dbReference type="RefSeq" id="XP_002427999.1">
    <property type="nucleotide sequence ID" value="XM_002427954.1"/>
</dbReference>
<reference evidence="2" key="1">
    <citation type="submission" date="2007-04" db="EMBL/GenBank/DDBJ databases">
        <title>Annotation of Pediculus humanus corporis strain USDA.</title>
        <authorList>
            <person name="Kirkness E."/>
            <person name="Hannick L."/>
            <person name="Hass B."/>
            <person name="Bruggner R."/>
            <person name="Lawson D."/>
            <person name="Bidwell S."/>
            <person name="Joardar V."/>
            <person name="Caler E."/>
            <person name="Walenz B."/>
            <person name="Inman J."/>
            <person name="Schobel S."/>
            <person name="Galinsky K."/>
            <person name="Amedeo P."/>
            <person name="Strausberg R."/>
        </authorList>
    </citation>
    <scope>NUCLEOTIDE SEQUENCE</scope>
    <source>
        <strain evidence="2">USDA</strain>
    </source>
</reference>
<evidence type="ECO:0000313" key="2">
    <source>
        <dbReference type="EMBL" id="EEB15261.1"/>
    </source>
</evidence>